<evidence type="ECO:0000313" key="2">
    <source>
        <dbReference type="EMBL" id="KAA9037639.1"/>
    </source>
</evidence>
<feature type="signal peptide" evidence="1">
    <location>
        <begin position="1"/>
        <end position="20"/>
    </location>
</feature>
<gene>
    <name evidence="2" type="ORF">FW778_16220</name>
</gene>
<organism evidence="2 3">
    <name type="scientific">Ginsengibacter hankyongi</name>
    <dbReference type="NCBI Taxonomy" id="2607284"/>
    <lineage>
        <taxon>Bacteria</taxon>
        <taxon>Pseudomonadati</taxon>
        <taxon>Bacteroidota</taxon>
        <taxon>Chitinophagia</taxon>
        <taxon>Chitinophagales</taxon>
        <taxon>Chitinophagaceae</taxon>
        <taxon>Ginsengibacter</taxon>
    </lineage>
</organism>
<dbReference type="RefSeq" id="WP_150415874.1">
    <property type="nucleotide sequence ID" value="NZ_VYQF01000005.1"/>
</dbReference>
<protein>
    <submittedName>
        <fullName evidence="2">Uncharacterized protein</fullName>
    </submittedName>
</protein>
<evidence type="ECO:0000313" key="3">
    <source>
        <dbReference type="Proteomes" id="UP000326903"/>
    </source>
</evidence>
<proteinExistence type="predicted"/>
<dbReference type="AlphaFoldDB" id="A0A5J5IFK8"/>
<sequence length="235" mass="26639">MRKSIFIILSLIVLHKISLAQDTLPKISVTQLGTKVLVSWVNPFNSLTTINIQRSYDSLKNFTTIGSVLNVSARNNGFVDSKEFIPSQYYRVFISFEGGTYMFTQSHRPGIDTSKTIAEVNEIKEIVKQGPPVQTFFIPSKLVYTGKENNVIISLPDANKKKYSIKFFENDGTPIFEIKKITEPYLTLDKVNFIHAGLFNFELYADGALVERHKFYIPKDGQPMPALDVNGYLIK</sequence>
<name>A0A5J5IFK8_9BACT</name>
<accession>A0A5J5IFK8</accession>
<evidence type="ECO:0000256" key="1">
    <source>
        <dbReference type="SAM" id="SignalP"/>
    </source>
</evidence>
<dbReference type="EMBL" id="VYQF01000005">
    <property type="protein sequence ID" value="KAA9037639.1"/>
    <property type="molecule type" value="Genomic_DNA"/>
</dbReference>
<feature type="chain" id="PRO_5023900350" evidence="1">
    <location>
        <begin position="21"/>
        <end position="235"/>
    </location>
</feature>
<comment type="caution">
    <text evidence="2">The sequence shown here is derived from an EMBL/GenBank/DDBJ whole genome shotgun (WGS) entry which is preliminary data.</text>
</comment>
<reference evidence="2 3" key="1">
    <citation type="submission" date="2019-09" db="EMBL/GenBank/DDBJ databases">
        <title>Draft genome sequence of Ginsengibacter sp. BR5-29.</title>
        <authorList>
            <person name="Im W.-T."/>
        </authorList>
    </citation>
    <scope>NUCLEOTIDE SEQUENCE [LARGE SCALE GENOMIC DNA]</scope>
    <source>
        <strain evidence="2 3">BR5-29</strain>
    </source>
</reference>
<keyword evidence="3" id="KW-1185">Reference proteome</keyword>
<keyword evidence="1" id="KW-0732">Signal</keyword>
<dbReference type="Proteomes" id="UP000326903">
    <property type="component" value="Unassembled WGS sequence"/>
</dbReference>